<keyword evidence="2" id="KW-1133">Transmembrane helix</keyword>
<gene>
    <name evidence="3" type="ORF">GCM10009688_06600</name>
</gene>
<feature type="transmembrane region" description="Helical" evidence="2">
    <location>
        <begin position="65"/>
        <end position="87"/>
    </location>
</feature>
<keyword evidence="2" id="KW-0472">Membrane</keyword>
<organism evidence="3 4">
    <name type="scientific">Arthrobacter gandavensis</name>
    <dbReference type="NCBI Taxonomy" id="169960"/>
    <lineage>
        <taxon>Bacteria</taxon>
        <taxon>Bacillati</taxon>
        <taxon>Actinomycetota</taxon>
        <taxon>Actinomycetes</taxon>
        <taxon>Micrococcales</taxon>
        <taxon>Micrococcaceae</taxon>
        <taxon>Arthrobacter</taxon>
    </lineage>
</organism>
<sequence>MSHPALFRFGTANRTEHLEKLRTLPSRLAGSAPSPALDAAGWISGLWLAAALLGIGVFSGGTTSLVLAVVLLYGTGAALAVLGWLAWRALSLRMRRRAASEPGASAARDFLAATASAREEIIQALFPAGATGTPEVLRATAPARAAAAAAPNSPLPAKAPGGGPGAAPRTSPRSGKSPIRKKANCKSAHRRRGAKPPAPPVQDDFARAA</sequence>
<feature type="compositionally biased region" description="Low complexity" evidence="1">
    <location>
        <begin position="147"/>
        <end position="159"/>
    </location>
</feature>
<dbReference type="Proteomes" id="UP001500784">
    <property type="component" value="Unassembled WGS sequence"/>
</dbReference>
<feature type="compositionally biased region" description="Basic residues" evidence="1">
    <location>
        <begin position="178"/>
        <end position="194"/>
    </location>
</feature>
<keyword evidence="2" id="KW-0812">Transmembrane</keyword>
<accession>A0ABP5A6S0</accession>
<evidence type="ECO:0000313" key="4">
    <source>
        <dbReference type="Proteomes" id="UP001500784"/>
    </source>
</evidence>
<feature type="transmembrane region" description="Helical" evidence="2">
    <location>
        <begin position="36"/>
        <end position="59"/>
    </location>
</feature>
<evidence type="ECO:0000256" key="2">
    <source>
        <dbReference type="SAM" id="Phobius"/>
    </source>
</evidence>
<reference evidence="4" key="1">
    <citation type="journal article" date="2019" name="Int. J. Syst. Evol. Microbiol.">
        <title>The Global Catalogue of Microorganisms (GCM) 10K type strain sequencing project: providing services to taxonomists for standard genome sequencing and annotation.</title>
        <authorList>
            <consortium name="The Broad Institute Genomics Platform"/>
            <consortium name="The Broad Institute Genome Sequencing Center for Infectious Disease"/>
            <person name="Wu L."/>
            <person name="Ma J."/>
        </authorList>
    </citation>
    <scope>NUCLEOTIDE SEQUENCE [LARGE SCALE GENOMIC DNA]</scope>
    <source>
        <strain evidence="4">JCM 13316</strain>
    </source>
</reference>
<dbReference type="EMBL" id="BAAALV010000002">
    <property type="protein sequence ID" value="GAA1905294.1"/>
    <property type="molecule type" value="Genomic_DNA"/>
</dbReference>
<evidence type="ECO:0000256" key="1">
    <source>
        <dbReference type="SAM" id="MobiDB-lite"/>
    </source>
</evidence>
<keyword evidence="4" id="KW-1185">Reference proteome</keyword>
<evidence type="ECO:0000313" key="3">
    <source>
        <dbReference type="EMBL" id="GAA1905294.1"/>
    </source>
</evidence>
<feature type="region of interest" description="Disordered" evidence="1">
    <location>
        <begin position="147"/>
        <end position="209"/>
    </location>
</feature>
<dbReference type="RefSeq" id="WP_152224832.1">
    <property type="nucleotide sequence ID" value="NZ_BAAALV010000002.1"/>
</dbReference>
<name>A0ABP5A6S0_9MICC</name>
<comment type="caution">
    <text evidence="3">The sequence shown here is derived from an EMBL/GenBank/DDBJ whole genome shotgun (WGS) entry which is preliminary data.</text>
</comment>
<proteinExistence type="predicted"/>
<protein>
    <submittedName>
        <fullName evidence="3">Uncharacterized protein</fullName>
    </submittedName>
</protein>